<dbReference type="Pfam" id="PF04130">
    <property type="entry name" value="GCP_C_terminal"/>
    <property type="match status" value="1"/>
</dbReference>
<evidence type="ECO:0000313" key="11">
    <source>
        <dbReference type="Proteomes" id="UP001152797"/>
    </source>
</evidence>
<keyword evidence="3 6" id="KW-0963">Cytoplasm</keyword>
<evidence type="ECO:0000256" key="5">
    <source>
        <dbReference type="ARBA" id="ARBA00023212"/>
    </source>
</evidence>
<keyword evidence="11" id="KW-1185">Reference proteome</keyword>
<dbReference type="EMBL" id="CAMXCT020000102">
    <property type="protein sequence ID" value="CAL1127199.1"/>
    <property type="molecule type" value="Genomic_DNA"/>
</dbReference>
<evidence type="ECO:0000259" key="8">
    <source>
        <dbReference type="Pfam" id="PF17681"/>
    </source>
</evidence>
<feature type="domain" description="Gamma tubulin complex component C-terminal" evidence="7">
    <location>
        <begin position="648"/>
        <end position="849"/>
    </location>
</feature>
<gene>
    <name evidence="9" type="ORF">C1SCF055_LOCUS2276</name>
</gene>
<reference evidence="10" key="2">
    <citation type="submission" date="2024-04" db="EMBL/GenBank/DDBJ databases">
        <authorList>
            <person name="Chen Y."/>
            <person name="Shah S."/>
            <person name="Dougan E. K."/>
            <person name="Thang M."/>
            <person name="Chan C."/>
        </authorList>
    </citation>
    <scope>NUCLEOTIDE SEQUENCE [LARGE SCALE GENOMIC DNA]</scope>
</reference>
<sequence length="870" mass="98908">MSDEHSHGLMNEVLVALLGYTGGLVVETEDSFRVAPENFLAEGEKQMLEKILKVGYLAKKLHDFSSSLRREHLAGGDTPGHYAYAMALRVEDVLEKFRLKVVELEEEIAENPKLQLVDMLAKFQEDSFVLSALHQMMMQVSSRELRGAALLDAMWQTMSRAGGSTLQHCLAWQLEGPGRVFVNQLTAWMVYGRLIDPENEFFIQRCDGQSLQTEGSHGEDLSQPMGPSEAQREWHRLFMLRREAVPKLLSLDTARQVLFTGKAVRVLLRRGFAPPPPERVQDEVDTLRSCFSMKRPSYVLHRSILALRNAVAGRLQDLLREAQLREHLEILKGFYLLGYGAFYQTLLDLPQHALPQRGAGPRGTSSLPSMLRDSWEKALTEHMESSSKGVLDPNALRLQLVPRALDLHSFDARKVKVMAGARVDKGMILLPAHSMAWLQNKVRISGSFQHAFSFQLRPADPTTTSSASRPGEYGARLALCFQPRWSPQDLQKRRHLERGAEEIPEPLEIWKCLGESLTLELQYCVLRSLPQRERMAEVTLQLFSAGASGVSSELCACNFQVPDVDQMIHMVRLWYDSEKMELQVFFGADAVAPSAKACVDLGDMAHLEMGCSYVGFSSLPLEHGREREALRIVTWRHQCRDRLDFDDTSDRNFEDLTLTYQVPWPLPLIVTQSCLERYNRLFQHLLTYRHATMRLQHLQPDADDEERGRLAAALKAQLCFFWTQVLQFFLQDVVEASHQKLLEVVTSSSSFDEVVAAHEEFLSNVTTHFFLEHRELRKELTAALRIAEVFRRAVETAALSGKEMRRLQHDFAETVRSFSGIMLSINRTGNVKMPLLVQLSGRLDFNNYFSGETDTKRAQSWWQKYGSADG</sequence>
<dbReference type="PANTHER" id="PTHR19302:SF27">
    <property type="entry name" value="GAMMA-TUBULIN COMPLEX COMPONENT 4"/>
    <property type="match status" value="1"/>
</dbReference>
<feature type="domain" description="Gamma tubulin complex component protein N-terminal" evidence="8">
    <location>
        <begin position="11"/>
        <end position="319"/>
    </location>
</feature>
<dbReference type="InterPro" id="IPR042241">
    <property type="entry name" value="GCP_C_sf"/>
</dbReference>
<evidence type="ECO:0000313" key="10">
    <source>
        <dbReference type="EMBL" id="CAL1127199.1"/>
    </source>
</evidence>
<dbReference type="Pfam" id="PF17681">
    <property type="entry name" value="GCP_N_terminal"/>
    <property type="match status" value="1"/>
</dbReference>
<evidence type="ECO:0000256" key="6">
    <source>
        <dbReference type="RuleBase" id="RU363050"/>
    </source>
</evidence>
<dbReference type="EMBL" id="CAMXCT030000102">
    <property type="protein sequence ID" value="CAL4761136.1"/>
    <property type="molecule type" value="Genomic_DNA"/>
</dbReference>
<dbReference type="OrthoDB" id="444175at2759"/>
<evidence type="ECO:0000256" key="4">
    <source>
        <dbReference type="ARBA" id="ARBA00022701"/>
    </source>
</evidence>
<evidence type="ECO:0000259" key="7">
    <source>
        <dbReference type="Pfam" id="PF04130"/>
    </source>
</evidence>
<dbReference type="Gene3D" id="1.20.120.1900">
    <property type="entry name" value="Gamma-tubulin complex, C-terminal domain"/>
    <property type="match status" value="1"/>
</dbReference>
<dbReference type="PANTHER" id="PTHR19302">
    <property type="entry name" value="GAMMA TUBULIN COMPLEX PROTEIN"/>
    <property type="match status" value="1"/>
</dbReference>
<evidence type="ECO:0000256" key="1">
    <source>
        <dbReference type="ARBA" id="ARBA00004267"/>
    </source>
</evidence>
<dbReference type="GO" id="GO:0005874">
    <property type="term" value="C:microtubule"/>
    <property type="evidence" value="ECO:0007669"/>
    <property type="project" value="UniProtKB-KW"/>
</dbReference>
<dbReference type="GO" id="GO:0051225">
    <property type="term" value="P:spindle assembly"/>
    <property type="evidence" value="ECO:0007669"/>
    <property type="project" value="TreeGrafter"/>
</dbReference>
<keyword evidence="4 6" id="KW-0493">Microtubule</keyword>
<dbReference type="GO" id="GO:0000930">
    <property type="term" value="C:gamma-tubulin complex"/>
    <property type="evidence" value="ECO:0007669"/>
    <property type="project" value="TreeGrafter"/>
</dbReference>
<comment type="subcellular location">
    <subcellularLocation>
        <location evidence="1 6">Cytoplasm</location>
        <location evidence="1 6">Cytoskeleton</location>
        <location evidence="1 6">Microtubule organizing center</location>
    </subcellularLocation>
</comment>
<evidence type="ECO:0000256" key="2">
    <source>
        <dbReference type="ARBA" id="ARBA00010337"/>
    </source>
</evidence>
<dbReference type="GO" id="GO:0000278">
    <property type="term" value="P:mitotic cell cycle"/>
    <property type="evidence" value="ECO:0007669"/>
    <property type="project" value="TreeGrafter"/>
</dbReference>
<dbReference type="EMBL" id="CAMXCT010000102">
    <property type="protein sequence ID" value="CAI3973824.1"/>
    <property type="molecule type" value="Genomic_DNA"/>
</dbReference>
<comment type="similarity">
    <text evidence="2 6">Belongs to the TUBGCP family.</text>
</comment>
<evidence type="ECO:0000256" key="3">
    <source>
        <dbReference type="ARBA" id="ARBA00022490"/>
    </source>
</evidence>
<dbReference type="GO" id="GO:0031122">
    <property type="term" value="P:cytoplasmic microtubule organization"/>
    <property type="evidence" value="ECO:0007669"/>
    <property type="project" value="TreeGrafter"/>
</dbReference>
<proteinExistence type="inferred from homology"/>
<protein>
    <recommendedName>
        <fullName evidence="6">Spindle pole body component</fullName>
    </recommendedName>
</protein>
<comment type="caution">
    <text evidence="9">The sequence shown here is derived from an EMBL/GenBank/DDBJ whole genome shotgun (WGS) entry which is preliminary data.</text>
</comment>
<dbReference type="InterPro" id="IPR040457">
    <property type="entry name" value="GCP_C"/>
</dbReference>
<dbReference type="GO" id="GO:0051011">
    <property type="term" value="F:microtubule minus-end binding"/>
    <property type="evidence" value="ECO:0007669"/>
    <property type="project" value="TreeGrafter"/>
</dbReference>
<keyword evidence="5 6" id="KW-0206">Cytoskeleton</keyword>
<reference evidence="9" key="1">
    <citation type="submission" date="2022-10" db="EMBL/GenBank/DDBJ databases">
        <authorList>
            <person name="Chen Y."/>
            <person name="Dougan E. K."/>
            <person name="Chan C."/>
            <person name="Rhodes N."/>
            <person name="Thang M."/>
        </authorList>
    </citation>
    <scope>NUCLEOTIDE SEQUENCE</scope>
</reference>
<dbReference type="AlphaFoldDB" id="A0A9P1BI05"/>
<dbReference type="InterPro" id="IPR041470">
    <property type="entry name" value="GCP_N"/>
</dbReference>
<dbReference type="GO" id="GO:0007020">
    <property type="term" value="P:microtubule nucleation"/>
    <property type="evidence" value="ECO:0007669"/>
    <property type="project" value="InterPro"/>
</dbReference>
<evidence type="ECO:0000313" key="9">
    <source>
        <dbReference type="EMBL" id="CAI3973824.1"/>
    </source>
</evidence>
<dbReference type="Proteomes" id="UP001152797">
    <property type="component" value="Unassembled WGS sequence"/>
</dbReference>
<dbReference type="GO" id="GO:0000922">
    <property type="term" value="C:spindle pole"/>
    <property type="evidence" value="ECO:0007669"/>
    <property type="project" value="InterPro"/>
</dbReference>
<dbReference type="GO" id="GO:0051321">
    <property type="term" value="P:meiotic cell cycle"/>
    <property type="evidence" value="ECO:0007669"/>
    <property type="project" value="TreeGrafter"/>
</dbReference>
<dbReference type="InterPro" id="IPR007259">
    <property type="entry name" value="GCP"/>
</dbReference>
<name>A0A9P1BI05_9DINO</name>
<accession>A0A9P1BI05</accession>
<organism evidence="9">
    <name type="scientific">Cladocopium goreaui</name>
    <dbReference type="NCBI Taxonomy" id="2562237"/>
    <lineage>
        <taxon>Eukaryota</taxon>
        <taxon>Sar</taxon>
        <taxon>Alveolata</taxon>
        <taxon>Dinophyceae</taxon>
        <taxon>Suessiales</taxon>
        <taxon>Symbiodiniaceae</taxon>
        <taxon>Cladocopium</taxon>
    </lineage>
</organism>
<dbReference type="GO" id="GO:0043015">
    <property type="term" value="F:gamma-tubulin binding"/>
    <property type="evidence" value="ECO:0007669"/>
    <property type="project" value="InterPro"/>
</dbReference>